<evidence type="ECO:0000256" key="1">
    <source>
        <dbReference type="SAM" id="Coils"/>
    </source>
</evidence>
<proteinExistence type="predicted"/>
<gene>
    <name evidence="2" type="ORF">ACCI49_25025</name>
</gene>
<organism evidence="2 3">
    <name type="scientific">Microbulbifer epialgicus</name>
    <dbReference type="NCBI Taxonomy" id="393907"/>
    <lineage>
        <taxon>Bacteria</taxon>
        <taxon>Pseudomonadati</taxon>
        <taxon>Pseudomonadota</taxon>
        <taxon>Gammaproteobacteria</taxon>
        <taxon>Cellvibrionales</taxon>
        <taxon>Microbulbiferaceae</taxon>
        <taxon>Microbulbifer</taxon>
    </lineage>
</organism>
<evidence type="ECO:0000313" key="2">
    <source>
        <dbReference type="EMBL" id="MFA0814133.1"/>
    </source>
</evidence>
<feature type="non-terminal residue" evidence="2">
    <location>
        <position position="205"/>
    </location>
</feature>
<sequence length="205" mass="21159">PTGLSWPTSTNYAGGTKYSFNAIAGRGFIHVLANDAEGGARVGLNGAQVGIMDGENEITQWYSFPITLQAGANEISIWSTSTDGGTYGGIVVTLGGSGDPEALLGMSAADAKAEAAANAAEEAKADAEEALEDLGDIAADDKLHPSEKLIIIREYSQILAEQGDIEALANSYGITTEKTNYSGAITALSDYLSGTDWNNTGTVTS</sequence>
<evidence type="ECO:0000313" key="3">
    <source>
        <dbReference type="Proteomes" id="UP001569428"/>
    </source>
</evidence>
<feature type="non-terminal residue" evidence="2">
    <location>
        <position position="1"/>
    </location>
</feature>
<reference evidence="2 3" key="1">
    <citation type="submission" date="2024-08" db="EMBL/GenBank/DDBJ databases">
        <authorList>
            <person name="Ishaq N."/>
        </authorList>
    </citation>
    <scope>NUCLEOTIDE SEQUENCE [LARGE SCALE GENOMIC DNA]</scope>
    <source>
        <strain evidence="2 3">DSM 18651</strain>
    </source>
</reference>
<keyword evidence="1" id="KW-0175">Coiled coil</keyword>
<feature type="coiled-coil region" evidence="1">
    <location>
        <begin position="106"/>
        <end position="140"/>
    </location>
</feature>
<protein>
    <submittedName>
        <fullName evidence="2">Uncharacterized protein</fullName>
    </submittedName>
</protein>
<dbReference type="EMBL" id="JBGMEK010000281">
    <property type="protein sequence ID" value="MFA0814133.1"/>
    <property type="molecule type" value="Genomic_DNA"/>
</dbReference>
<keyword evidence="3" id="KW-1185">Reference proteome</keyword>
<accession>A0ABV4P6Z3</accession>
<comment type="caution">
    <text evidence="2">The sequence shown here is derived from an EMBL/GenBank/DDBJ whole genome shotgun (WGS) entry which is preliminary data.</text>
</comment>
<name>A0ABV4P6Z3_9GAMM</name>
<dbReference type="Proteomes" id="UP001569428">
    <property type="component" value="Unassembled WGS sequence"/>
</dbReference>